<dbReference type="Proteomes" id="UP000001601">
    <property type="component" value="Unassembled WGS sequence"/>
</dbReference>
<dbReference type="SUPFAM" id="SSF51569">
    <property type="entry name" value="Aldolase"/>
    <property type="match status" value="1"/>
</dbReference>
<dbReference type="HOGENOM" id="CLU_2206714_0_0_10"/>
<sequence>MSGDDVLALPTVTAGGDGVISVLAQGVPAIFSLMIKEGLHENYTEAYKKHYTLMPAADLIFAEGNPAGIKALLAQKHICKEVLRLPLVAASSTLQENIATYLSETGL</sequence>
<keyword evidence="4" id="KW-1185">Reference proteome</keyword>
<organism evidence="3 4">
    <name type="scientific">Leeuwenhoekiella blandensis (strain CECT 7118 / CCUG 51940 / KCTC 22103 / MED217)</name>
    <name type="common">Flavobacterium sp. (strain MED217)</name>
    <dbReference type="NCBI Taxonomy" id="398720"/>
    <lineage>
        <taxon>Bacteria</taxon>
        <taxon>Pseudomonadati</taxon>
        <taxon>Bacteroidota</taxon>
        <taxon>Flavobacteriia</taxon>
        <taxon>Flavobacteriales</taxon>
        <taxon>Flavobacteriaceae</taxon>
        <taxon>Leeuwenhoekiella</taxon>
    </lineage>
</organism>
<proteinExistence type="inferred from homology"/>
<keyword evidence="2" id="KW-0456">Lyase</keyword>
<dbReference type="GO" id="GO:0008840">
    <property type="term" value="F:4-hydroxy-tetrahydrodipicolinate synthase activity"/>
    <property type="evidence" value="ECO:0007669"/>
    <property type="project" value="TreeGrafter"/>
</dbReference>
<dbReference type="PANTHER" id="PTHR12128">
    <property type="entry name" value="DIHYDRODIPICOLINATE SYNTHASE"/>
    <property type="match status" value="1"/>
</dbReference>
<dbReference type="eggNOG" id="COG0329">
    <property type="taxonomic scope" value="Bacteria"/>
</dbReference>
<dbReference type="STRING" id="398720.MED217_08110"/>
<reference evidence="3 4" key="1">
    <citation type="journal article" date="2007" name="Nature">
        <title>Light stimulates growth of proteorhodopsin-containing marine Flavobacteria.</title>
        <authorList>
            <person name="Gomez-Consarnau L."/>
            <person name="Gonzalez J.M."/>
            <person name="Coll-Llado M."/>
            <person name="Gourdon P."/>
            <person name="Pascher T."/>
            <person name="Neutze R."/>
            <person name="Pedros-Alio C."/>
            <person name="Pinhassi J."/>
        </authorList>
    </citation>
    <scope>NUCLEOTIDE SEQUENCE [LARGE SCALE GENOMIC DNA]</scope>
    <source>
        <strain evidence="3 4">MED217</strain>
    </source>
</reference>
<dbReference type="PANTHER" id="PTHR12128:SF66">
    <property type="entry name" value="4-HYDROXY-2-OXOGLUTARATE ALDOLASE, MITOCHONDRIAL"/>
    <property type="match status" value="1"/>
</dbReference>
<protein>
    <submittedName>
        <fullName evidence="3">Putative dihydrodipicolinate synthase</fullName>
    </submittedName>
</protein>
<comment type="caution">
    <text evidence="3">The sequence shown here is derived from an EMBL/GenBank/DDBJ whole genome shotgun (WGS) entry which is preliminary data.</text>
</comment>
<dbReference type="InterPro" id="IPR002220">
    <property type="entry name" value="DapA-like"/>
</dbReference>
<dbReference type="Gene3D" id="3.20.20.70">
    <property type="entry name" value="Aldolase class I"/>
    <property type="match status" value="1"/>
</dbReference>
<accession>A3XRN1</accession>
<evidence type="ECO:0000313" key="3">
    <source>
        <dbReference type="EMBL" id="EAQ47787.1"/>
    </source>
</evidence>
<dbReference type="InterPro" id="IPR013785">
    <property type="entry name" value="Aldolase_TIM"/>
</dbReference>
<dbReference type="GO" id="GO:0005829">
    <property type="term" value="C:cytosol"/>
    <property type="evidence" value="ECO:0007669"/>
    <property type="project" value="TreeGrafter"/>
</dbReference>
<dbReference type="EMBL" id="AANC01000013">
    <property type="protein sequence ID" value="EAQ47787.1"/>
    <property type="molecule type" value="Genomic_DNA"/>
</dbReference>
<evidence type="ECO:0000256" key="1">
    <source>
        <dbReference type="ARBA" id="ARBA00007592"/>
    </source>
</evidence>
<dbReference type="Pfam" id="PF00701">
    <property type="entry name" value="DHDPS"/>
    <property type="match status" value="1"/>
</dbReference>
<evidence type="ECO:0000256" key="2">
    <source>
        <dbReference type="ARBA" id="ARBA00023239"/>
    </source>
</evidence>
<evidence type="ECO:0000313" key="4">
    <source>
        <dbReference type="Proteomes" id="UP000001601"/>
    </source>
</evidence>
<dbReference type="AlphaFoldDB" id="A3XRN1"/>
<name>A3XRN1_LEEBM</name>
<gene>
    <name evidence="3" type="ORF">MED217_08110</name>
</gene>
<comment type="similarity">
    <text evidence="1">Belongs to the DapA family.</text>
</comment>